<sequence>MKYKVLFLTLTVLTLPHLSEAKRPVSVELRNLTCLNIEASVVSHIRCEVHKKRSDPSFSVNFSLLETVRSFNIVIILDIMKRDGTKLSLTQVKMDGCKFLNSINIGSFYGKFFRRFQIGSTLPTNCPVSEVGISIINLSKLCH</sequence>
<dbReference type="PANTHER" id="PTHR20898">
    <property type="entry name" value="DAEDALUS ON 3-RELATED-RELATED"/>
    <property type="match status" value="1"/>
</dbReference>
<evidence type="ECO:0000313" key="3">
    <source>
        <dbReference type="RefSeq" id="XP_051860787.1"/>
    </source>
</evidence>
<dbReference type="GeneID" id="127565587"/>
<dbReference type="InterPro" id="IPR010512">
    <property type="entry name" value="DUF1091"/>
</dbReference>
<dbReference type="Proteomes" id="UP000515160">
    <property type="component" value="Chromosome 3"/>
</dbReference>
<evidence type="ECO:0000256" key="1">
    <source>
        <dbReference type="SAM" id="SignalP"/>
    </source>
</evidence>
<feature type="chain" id="PRO_5039413553" evidence="1">
    <location>
        <begin position="22"/>
        <end position="143"/>
    </location>
</feature>
<dbReference type="AlphaFoldDB" id="A0A9C6WII5"/>
<accession>A0A9C6WII5</accession>
<dbReference type="RefSeq" id="XP_051860787.1">
    <property type="nucleotide sequence ID" value="XM_052004827.1"/>
</dbReference>
<dbReference type="Pfam" id="PF06477">
    <property type="entry name" value="DUF1091"/>
    <property type="match status" value="1"/>
</dbReference>
<feature type="signal peptide" evidence="1">
    <location>
        <begin position="1"/>
        <end position="21"/>
    </location>
</feature>
<keyword evidence="1" id="KW-0732">Signal</keyword>
<dbReference type="OrthoDB" id="8060832at2759"/>
<name>A0A9C6WII5_DROAB</name>
<protein>
    <submittedName>
        <fullName evidence="3">Uncharacterized protein LOC127565587</fullName>
    </submittedName>
</protein>
<organism evidence="2 3">
    <name type="scientific">Drosophila albomicans</name>
    <name type="common">Fruit fly</name>
    <dbReference type="NCBI Taxonomy" id="7291"/>
    <lineage>
        <taxon>Eukaryota</taxon>
        <taxon>Metazoa</taxon>
        <taxon>Ecdysozoa</taxon>
        <taxon>Arthropoda</taxon>
        <taxon>Hexapoda</taxon>
        <taxon>Insecta</taxon>
        <taxon>Pterygota</taxon>
        <taxon>Neoptera</taxon>
        <taxon>Endopterygota</taxon>
        <taxon>Diptera</taxon>
        <taxon>Brachycera</taxon>
        <taxon>Muscomorpha</taxon>
        <taxon>Ephydroidea</taxon>
        <taxon>Drosophilidae</taxon>
        <taxon>Drosophila</taxon>
    </lineage>
</organism>
<dbReference type="PANTHER" id="PTHR20898:SF0">
    <property type="entry name" value="DAEDALUS ON 3-RELATED"/>
    <property type="match status" value="1"/>
</dbReference>
<reference evidence="3" key="1">
    <citation type="submission" date="2025-08" db="UniProtKB">
        <authorList>
            <consortium name="RefSeq"/>
        </authorList>
    </citation>
    <scope>IDENTIFICATION</scope>
    <source>
        <strain evidence="3">15112-1751.03</strain>
        <tissue evidence="3">Whole Adult</tissue>
    </source>
</reference>
<gene>
    <name evidence="3" type="primary">LOC127565587</name>
</gene>
<evidence type="ECO:0000313" key="2">
    <source>
        <dbReference type="Proteomes" id="UP000515160"/>
    </source>
</evidence>
<proteinExistence type="predicted"/>
<keyword evidence="2" id="KW-1185">Reference proteome</keyword>